<protein>
    <recommendedName>
        <fullName evidence="3">B box-type domain-containing protein</fullName>
    </recommendedName>
</protein>
<evidence type="ECO:0000259" key="3">
    <source>
        <dbReference type="PROSITE" id="PS50119"/>
    </source>
</evidence>
<reference evidence="4 5" key="1">
    <citation type="submission" date="2020-06" db="EMBL/GenBank/DDBJ databases">
        <authorList>
            <person name="Li R."/>
            <person name="Bekaert M."/>
        </authorList>
    </citation>
    <scope>NUCLEOTIDE SEQUENCE [LARGE SCALE GENOMIC DNA]</scope>
    <source>
        <strain evidence="5">wild</strain>
    </source>
</reference>
<dbReference type="PROSITE" id="PS50119">
    <property type="entry name" value="ZF_BBOX"/>
    <property type="match status" value="2"/>
</dbReference>
<organism evidence="4 5">
    <name type="scientific">Mytilus coruscus</name>
    <name type="common">Sea mussel</name>
    <dbReference type="NCBI Taxonomy" id="42192"/>
    <lineage>
        <taxon>Eukaryota</taxon>
        <taxon>Metazoa</taxon>
        <taxon>Spiralia</taxon>
        <taxon>Lophotrochozoa</taxon>
        <taxon>Mollusca</taxon>
        <taxon>Bivalvia</taxon>
        <taxon>Autobranchia</taxon>
        <taxon>Pteriomorphia</taxon>
        <taxon>Mytilida</taxon>
        <taxon>Mytiloidea</taxon>
        <taxon>Mytilidae</taxon>
        <taxon>Mytilinae</taxon>
        <taxon>Mytilus</taxon>
    </lineage>
</organism>
<evidence type="ECO:0000313" key="4">
    <source>
        <dbReference type="EMBL" id="CAC5416869.1"/>
    </source>
</evidence>
<evidence type="ECO:0000256" key="1">
    <source>
        <dbReference type="PROSITE-ProRule" id="PRU00024"/>
    </source>
</evidence>
<dbReference type="Proteomes" id="UP000507470">
    <property type="component" value="Unassembled WGS sequence"/>
</dbReference>
<feature type="domain" description="B box-type" evidence="3">
    <location>
        <begin position="4"/>
        <end position="50"/>
    </location>
</feature>
<dbReference type="PANTHER" id="PTHR25462:SF296">
    <property type="entry name" value="MEIOTIC P26, ISOFORM F"/>
    <property type="match status" value="1"/>
</dbReference>
<evidence type="ECO:0000313" key="5">
    <source>
        <dbReference type="Proteomes" id="UP000507470"/>
    </source>
</evidence>
<dbReference type="SMART" id="SM00336">
    <property type="entry name" value="BBOX"/>
    <property type="match status" value="2"/>
</dbReference>
<feature type="domain" description="B box-type" evidence="3">
    <location>
        <begin position="57"/>
        <end position="97"/>
    </location>
</feature>
<keyword evidence="5" id="KW-1185">Reference proteome</keyword>
<dbReference type="Pfam" id="PF00643">
    <property type="entry name" value="zf-B_box"/>
    <property type="match status" value="1"/>
</dbReference>
<keyword evidence="1" id="KW-0863">Zinc-finger</keyword>
<dbReference type="InterPro" id="IPR047153">
    <property type="entry name" value="TRIM45/56/19-like"/>
</dbReference>
<accession>A0A6J8E7P3</accession>
<dbReference type="Gene3D" id="3.30.160.60">
    <property type="entry name" value="Classic Zinc Finger"/>
    <property type="match status" value="1"/>
</dbReference>
<feature type="coiled-coil region" evidence="2">
    <location>
        <begin position="103"/>
        <end position="130"/>
    </location>
</feature>
<name>A0A6J8E7P3_MYTCO</name>
<evidence type="ECO:0000256" key="2">
    <source>
        <dbReference type="SAM" id="Coils"/>
    </source>
</evidence>
<sequence length="181" mass="20967">MAQCPVRSCEICENSLGSRYCTDCEQFFCKSCEISHLKTKPCRNHIFQDADNGNPEVKTPICKQHGEKFTYYCNTCTPLTCNICLPTTHNKHDFRLVDAKDSIESAKDKINSSRLALTNFEDEAEKVKKDIVERVVVIVNAINDTKDDYLKSIEEHTFKESQKLKQKFWIVKKQLKMTEKF</sequence>
<keyword evidence="1" id="KW-0479">Metal-binding</keyword>
<dbReference type="OrthoDB" id="6055909at2759"/>
<dbReference type="AlphaFoldDB" id="A0A6J8E7P3"/>
<dbReference type="GO" id="GO:0008270">
    <property type="term" value="F:zinc ion binding"/>
    <property type="evidence" value="ECO:0007669"/>
    <property type="project" value="UniProtKB-KW"/>
</dbReference>
<dbReference type="EMBL" id="CACVKT020008717">
    <property type="protein sequence ID" value="CAC5416869.1"/>
    <property type="molecule type" value="Genomic_DNA"/>
</dbReference>
<keyword evidence="1" id="KW-0862">Zinc</keyword>
<dbReference type="CDD" id="cd19757">
    <property type="entry name" value="Bbox1"/>
    <property type="match status" value="1"/>
</dbReference>
<gene>
    <name evidence="4" type="ORF">MCOR_49443</name>
</gene>
<dbReference type="InterPro" id="IPR000315">
    <property type="entry name" value="Znf_B-box"/>
</dbReference>
<proteinExistence type="predicted"/>
<dbReference type="PANTHER" id="PTHR25462">
    <property type="entry name" value="BONUS, ISOFORM C-RELATED"/>
    <property type="match status" value="1"/>
</dbReference>
<dbReference type="GO" id="GO:0061630">
    <property type="term" value="F:ubiquitin protein ligase activity"/>
    <property type="evidence" value="ECO:0007669"/>
    <property type="project" value="TreeGrafter"/>
</dbReference>
<keyword evidence="2" id="KW-0175">Coiled coil</keyword>
<dbReference type="SUPFAM" id="SSF57845">
    <property type="entry name" value="B-box zinc-binding domain"/>
    <property type="match status" value="1"/>
</dbReference>